<dbReference type="PIRSF" id="PIRSF034934">
    <property type="entry name" value="AbiF_AbiD"/>
    <property type="match status" value="1"/>
</dbReference>
<gene>
    <name evidence="1" type="ORF">SAMN04488036_1156</name>
</gene>
<dbReference type="InterPro" id="IPR017034">
    <property type="entry name" value="Abi_system_AbiD/AbiF"/>
</dbReference>
<protein>
    <submittedName>
        <fullName evidence="1">Abortive infection bacteriophage resistance protein</fullName>
    </submittedName>
</protein>
<keyword evidence="2" id="KW-1185">Reference proteome</keyword>
<accession>A0A1I4HQ23</accession>
<dbReference type="STRING" id="1280847.SAMN04488036_1156"/>
<dbReference type="RefSeq" id="WP_093326181.1">
    <property type="nucleotide sequence ID" value="NZ_FOSZ01000015.1"/>
</dbReference>
<organism evidence="1 2">
    <name type="scientific">Shimia haliotis</name>
    <dbReference type="NCBI Taxonomy" id="1280847"/>
    <lineage>
        <taxon>Bacteria</taxon>
        <taxon>Pseudomonadati</taxon>
        <taxon>Pseudomonadota</taxon>
        <taxon>Alphaproteobacteria</taxon>
        <taxon>Rhodobacterales</taxon>
        <taxon>Roseobacteraceae</taxon>
    </lineage>
</organism>
<sequence>MKAWKSIDEQLALLKSRGMAISEPVRAKKALERFGYYRLSGYWYPFKQANDDGTISDQFIADTHMSEAVDLYVFDKKLRLLALDALERIELALQVDVAYHFGRRDACAHLRPDLLQQKFVNNGRYAKWEERYRGFETRRGRPKFIDHNKKAYGELPIWVAVQILDFGALSHLFEMLPMNIQMKIAGKYGIPNGKFLIQWMRSFSQVRNASAHHERLWNSHIKDRAGVPPQFIEIAQTSDAEIFRYFCLMRFFLKQLCPQSQWHIRLRDHLHSFPTPSNGAVSLQDMGVLDGWEDWNLWKG</sequence>
<proteinExistence type="predicted"/>
<dbReference type="AlphaFoldDB" id="A0A1I4HQ23"/>
<reference evidence="2" key="1">
    <citation type="submission" date="2016-10" db="EMBL/GenBank/DDBJ databases">
        <authorList>
            <person name="Varghese N."/>
            <person name="Submissions S."/>
        </authorList>
    </citation>
    <scope>NUCLEOTIDE SEQUENCE [LARGE SCALE GENOMIC DNA]</scope>
    <source>
        <strain evidence="2">DSM 28453</strain>
    </source>
</reference>
<name>A0A1I4HQ23_9RHOB</name>
<dbReference type="Proteomes" id="UP000198851">
    <property type="component" value="Unassembled WGS sequence"/>
</dbReference>
<dbReference type="EMBL" id="FOSZ01000015">
    <property type="protein sequence ID" value="SFL43476.1"/>
    <property type="molecule type" value="Genomic_DNA"/>
</dbReference>
<dbReference type="OrthoDB" id="5363652at2"/>
<evidence type="ECO:0000313" key="1">
    <source>
        <dbReference type="EMBL" id="SFL43476.1"/>
    </source>
</evidence>
<dbReference type="InterPro" id="IPR011664">
    <property type="entry name" value="Abi_system_AbiD/AbiF-like"/>
</dbReference>
<dbReference type="Pfam" id="PF07751">
    <property type="entry name" value="Abi_2"/>
    <property type="match status" value="1"/>
</dbReference>
<evidence type="ECO:0000313" key="2">
    <source>
        <dbReference type="Proteomes" id="UP000198851"/>
    </source>
</evidence>